<feature type="region of interest" description="Disordered" evidence="1">
    <location>
        <begin position="106"/>
        <end position="129"/>
    </location>
</feature>
<evidence type="ECO:0000313" key="3">
    <source>
        <dbReference type="Proteomes" id="UP001239213"/>
    </source>
</evidence>
<reference evidence="2" key="1">
    <citation type="submission" date="2016-11" db="EMBL/GenBank/DDBJ databases">
        <title>The genome sequence of Colletotrichum cuscutae.</title>
        <authorList>
            <person name="Baroncelli R."/>
        </authorList>
    </citation>
    <scope>NUCLEOTIDE SEQUENCE</scope>
    <source>
        <strain evidence="2">IMI 304802</strain>
    </source>
</reference>
<keyword evidence="3" id="KW-1185">Reference proteome</keyword>
<dbReference type="Proteomes" id="UP001239213">
    <property type="component" value="Unassembled WGS sequence"/>
</dbReference>
<accession>A0AAI9VDZ8</accession>
<evidence type="ECO:0000313" key="2">
    <source>
        <dbReference type="EMBL" id="KAK1481326.1"/>
    </source>
</evidence>
<evidence type="ECO:0000256" key="1">
    <source>
        <dbReference type="SAM" id="MobiDB-lite"/>
    </source>
</evidence>
<sequence>MYEKNTVTLSLLKRARTLFFTLSDIKPNSTAFPFPLLFYFSLAWRSRRTNQGPVSLQTLCLRTPYACVHIKEEEEDIPRPAPLTLLLHLSGLMSCRKAKAWFNQGMEGGGSGGTQSRTPHSKGQFKRGINTNSNKKALRCCDMTVRGTPSLRTLVEAATRGRVETSYQTRTWSDPALATPHNSKGCHISYLHGSSHR</sequence>
<dbReference type="EMBL" id="MPDP01000101">
    <property type="protein sequence ID" value="KAK1481326.1"/>
    <property type="molecule type" value="Genomic_DNA"/>
</dbReference>
<proteinExistence type="predicted"/>
<protein>
    <submittedName>
        <fullName evidence="2">Uncharacterized protein</fullName>
    </submittedName>
</protein>
<organism evidence="2 3">
    <name type="scientific">Colletotrichum cuscutae</name>
    <dbReference type="NCBI Taxonomy" id="1209917"/>
    <lineage>
        <taxon>Eukaryota</taxon>
        <taxon>Fungi</taxon>
        <taxon>Dikarya</taxon>
        <taxon>Ascomycota</taxon>
        <taxon>Pezizomycotina</taxon>
        <taxon>Sordariomycetes</taxon>
        <taxon>Hypocreomycetidae</taxon>
        <taxon>Glomerellales</taxon>
        <taxon>Glomerellaceae</taxon>
        <taxon>Colletotrichum</taxon>
        <taxon>Colletotrichum acutatum species complex</taxon>
    </lineage>
</organism>
<gene>
    <name evidence="2" type="ORF">CCUS01_04438</name>
</gene>
<name>A0AAI9VDZ8_9PEZI</name>
<comment type="caution">
    <text evidence="2">The sequence shown here is derived from an EMBL/GenBank/DDBJ whole genome shotgun (WGS) entry which is preliminary data.</text>
</comment>
<dbReference type="AlphaFoldDB" id="A0AAI9VDZ8"/>